<feature type="non-terminal residue" evidence="1">
    <location>
        <position position="131"/>
    </location>
</feature>
<sequence>MLLEQHIAARAGILLLEQHLNAARPVNCCSSSNMLLEQHLNAARAAFFSARAEVKVSTPLVRHRFGAQDRRKVNRIAGDSNAHRIKDILPDDIAVKCLPISDENMVVCSNEDALLSHFCSRHIKQPETGKE</sequence>
<proteinExistence type="predicted"/>
<reference evidence="1" key="1">
    <citation type="journal article" date="2019" name="bioRxiv">
        <title>The Genome of the Zebra Mussel, Dreissena polymorpha: A Resource for Invasive Species Research.</title>
        <authorList>
            <person name="McCartney M.A."/>
            <person name="Auch B."/>
            <person name="Kono T."/>
            <person name="Mallez S."/>
            <person name="Zhang Y."/>
            <person name="Obille A."/>
            <person name="Becker A."/>
            <person name="Abrahante J.E."/>
            <person name="Garbe J."/>
            <person name="Badalamenti J.P."/>
            <person name="Herman A."/>
            <person name="Mangelson H."/>
            <person name="Liachko I."/>
            <person name="Sullivan S."/>
            <person name="Sone E.D."/>
            <person name="Koren S."/>
            <person name="Silverstein K.A.T."/>
            <person name="Beckman K.B."/>
            <person name="Gohl D.M."/>
        </authorList>
    </citation>
    <scope>NUCLEOTIDE SEQUENCE</scope>
    <source>
        <strain evidence="1">Duluth1</strain>
        <tissue evidence="1">Whole animal</tissue>
    </source>
</reference>
<evidence type="ECO:0000313" key="2">
    <source>
        <dbReference type="Proteomes" id="UP000828390"/>
    </source>
</evidence>
<reference evidence="1" key="2">
    <citation type="submission" date="2020-11" db="EMBL/GenBank/DDBJ databases">
        <authorList>
            <person name="McCartney M.A."/>
            <person name="Auch B."/>
            <person name="Kono T."/>
            <person name="Mallez S."/>
            <person name="Becker A."/>
            <person name="Gohl D.M."/>
            <person name="Silverstein K.A.T."/>
            <person name="Koren S."/>
            <person name="Bechman K.B."/>
            <person name="Herman A."/>
            <person name="Abrahante J.E."/>
            <person name="Garbe J."/>
        </authorList>
    </citation>
    <scope>NUCLEOTIDE SEQUENCE</scope>
    <source>
        <strain evidence="1">Duluth1</strain>
        <tissue evidence="1">Whole animal</tissue>
    </source>
</reference>
<dbReference type="AlphaFoldDB" id="A0A9D4IM13"/>
<accession>A0A9D4IM13</accession>
<gene>
    <name evidence="1" type="ORF">DPMN_158485</name>
</gene>
<dbReference type="Proteomes" id="UP000828390">
    <property type="component" value="Unassembled WGS sequence"/>
</dbReference>
<comment type="caution">
    <text evidence="1">The sequence shown here is derived from an EMBL/GenBank/DDBJ whole genome shotgun (WGS) entry which is preliminary data.</text>
</comment>
<keyword evidence="2" id="KW-1185">Reference proteome</keyword>
<name>A0A9D4IM13_DREPO</name>
<protein>
    <submittedName>
        <fullName evidence="1">Uncharacterized protein</fullName>
    </submittedName>
</protein>
<evidence type="ECO:0000313" key="1">
    <source>
        <dbReference type="EMBL" id="KAH3780666.1"/>
    </source>
</evidence>
<dbReference type="EMBL" id="JAIWYP010000008">
    <property type="protein sequence ID" value="KAH3780666.1"/>
    <property type="molecule type" value="Genomic_DNA"/>
</dbReference>
<organism evidence="1 2">
    <name type="scientific">Dreissena polymorpha</name>
    <name type="common">Zebra mussel</name>
    <name type="synonym">Mytilus polymorpha</name>
    <dbReference type="NCBI Taxonomy" id="45954"/>
    <lineage>
        <taxon>Eukaryota</taxon>
        <taxon>Metazoa</taxon>
        <taxon>Spiralia</taxon>
        <taxon>Lophotrochozoa</taxon>
        <taxon>Mollusca</taxon>
        <taxon>Bivalvia</taxon>
        <taxon>Autobranchia</taxon>
        <taxon>Heteroconchia</taxon>
        <taxon>Euheterodonta</taxon>
        <taxon>Imparidentia</taxon>
        <taxon>Neoheterodontei</taxon>
        <taxon>Myida</taxon>
        <taxon>Dreissenoidea</taxon>
        <taxon>Dreissenidae</taxon>
        <taxon>Dreissena</taxon>
    </lineage>
</organism>